<dbReference type="EMBL" id="JAVTLL010000005">
    <property type="protein sequence ID" value="MDT7840728.1"/>
    <property type="molecule type" value="Genomic_DNA"/>
</dbReference>
<sequence>MLVVARRHRRTTPAPPPCHAAQHGELGAEHAAPQSTGKEPHHELPYDTSPAGHRRGDRRGRRSPGRQRLARLGERGQRLCEQESNGTQFDQADIDGRFGANTKYATKQLQKAWGLTQDGVVGKNTFGAADDKWNASTKLGELEFRGAGSTSATKSKLRYHGSRFVFDVYRTSDGKYRIYHNSHWQYASYKNNSTCG</sequence>
<dbReference type="Gene3D" id="1.10.101.10">
    <property type="entry name" value="PGBD-like superfamily/PGBD"/>
    <property type="match status" value="1"/>
</dbReference>
<feature type="compositionally biased region" description="Basic and acidic residues" evidence="1">
    <location>
        <begin position="71"/>
        <end position="81"/>
    </location>
</feature>
<feature type="compositionally biased region" description="Basic residues" evidence="1">
    <location>
        <begin position="1"/>
        <end position="11"/>
    </location>
</feature>
<feature type="compositionally biased region" description="Basic residues" evidence="1">
    <location>
        <begin position="52"/>
        <end position="69"/>
    </location>
</feature>
<name>A0ABU3LNT5_9ACTN</name>
<dbReference type="InterPro" id="IPR036365">
    <property type="entry name" value="PGBD-like_sf"/>
</dbReference>
<protein>
    <submittedName>
        <fullName evidence="3">Peptidoglycan-binding domain-containing protein</fullName>
    </submittedName>
</protein>
<dbReference type="SUPFAM" id="SSF47090">
    <property type="entry name" value="PGBD-like"/>
    <property type="match status" value="1"/>
</dbReference>
<proteinExistence type="predicted"/>
<dbReference type="RefSeq" id="WP_314199448.1">
    <property type="nucleotide sequence ID" value="NZ_JAVTLL010000005.1"/>
</dbReference>
<dbReference type="Proteomes" id="UP001257948">
    <property type="component" value="Unassembled WGS sequence"/>
</dbReference>
<organism evidence="3 4">
    <name type="scientific">Streptomyces justiciae</name>
    <dbReference type="NCBI Taxonomy" id="2780140"/>
    <lineage>
        <taxon>Bacteria</taxon>
        <taxon>Bacillati</taxon>
        <taxon>Actinomycetota</taxon>
        <taxon>Actinomycetes</taxon>
        <taxon>Kitasatosporales</taxon>
        <taxon>Streptomycetaceae</taxon>
        <taxon>Streptomyces</taxon>
    </lineage>
</organism>
<comment type="caution">
    <text evidence="3">The sequence shown here is derived from an EMBL/GenBank/DDBJ whole genome shotgun (WGS) entry which is preliminary data.</text>
</comment>
<feature type="domain" description="Peptidoglycan binding-like" evidence="2">
    <location>
        <begin position="89"/>
        <end position="127"/>
    </location>
</feature>
<evidence type="ECO:0000313" key="3">
    <source>
        <dbReference type="EMBL" id="MDT7840728.1"/>
    </source>
</evidence>
<evidence type="ECO:0000313" key="4">
    <source>
        <dbReference type="Proteomes" id="UP001257948"/>
    </source>
</evidence>
<dbReference type="InterPro" id="IPR036366">
    <property type="entry name" value="PGBDSf"/>
</dbReference>
<evidence type="ECO:0000256" key="1">
    <source>
        <dbReference type="SAM" id="MobiDB-lite"/>
    </source>
</evidence>
<accession>A0ABU3LNT5</accession>
<dbReference type="InterPro" id="IPR002477">
    <property type="entry name" value="Peptidoglycan-bd-like"/>
</dbReference>
<keyword evidence="4" id="KW-1185">Reference proteome</keyword>
<dbReference type="Pfam" id="PF01471">
    <property type="entry name" value="PG_binding_1"/>
    <property type="match status" value="1"/>
</dbReference>
<evidence type="ECO:0000259" key="2">
    <source>
        <dbReference type="Pfam" id="PF01471"/>
    </source>
</evidence>
<reference evidence="4" key="1">
    <citation type="submission" date="2023-07" db="EMBL/GenBank/DDBJ databases">
        <title>Draft genome sequence of the endophytic actinobacterium Streptomyces justiciae WPN32, a potential antibiotic producer.</title>
        <authorList>
            <person name="Yasawong M."/>
            <person name="Pana W."/>
            <person name="Ganta P."/>
            <person name="Santapan N."/>
            <person name="Songngamsuk T."/>
            <person name="Phatcharaharikarn M."/>
            <person name="Kerdtoob S."/>
            <person name="Nantapong N."/>
        </authorList>
    </citation>
    <scope>NUCLEOTIDE SEQUENCE [LARGE SCALE GENOMIC DNA]</scope>
    <source>
        <strain evidence="4">WPN32</strain>
    </source>
</reference>
<feature type="region of interest" description="Disordered" evidence="1">
    <location>
        <begin position="1"/>
        <end position="94"/>
    </location>
</feature>
<gene>
    <name evidence="3" type="ORF">RQC66_08285</name>
</gene>